<dbReference type="SUPFAM" id="SSF51391">
    <property type="entry name" value="Thiamin phosphate synthase"/>
    <property type="match status" value="1"/>
</dbReference>
<dbReference type="InterPro" id="IPR013785">
    <property type="entry name" value="Aldolase_TIM"/>
</dbReference>
<dbReference type="RefSeq" id="WP_021859593.1">
    <property type="nucleotide sequence ID" value="NZ_JACOOY010000009.1"/>
</dbReference>
<organism evidence="4 5">
    <name type="scientific">Dorea hominis</name>
    <dbReference type="NCBI Taxonomy" id="2763040"/>
    <lineage>
        <taxon>Bacteria</taxon>
        <taxon>Bacillati</taxon>
        <taxon>Bacillota</taxon>
        <taxon>Clostridia</taxon>
        <taxon>Lachnospirales</taxon>
        <taxon>Lachnospiraceae</taxon>
        <taxon>Dorea</taxon>
    </lineage>
</organism>
<sequence length="211" mass="23651">MCKEIKNTDDRCTNEKVQGFHVVAVTNRTLSKRPYLEQIRKICEWGPDAIILREKDLTEKEYKDLAEKVLAICKEYQVPCILHTFYQVAMELPCDGLHLPLPLLREVTAGKSASGRWREKFAKLGTSVHSVEEAIEAEKLGATYITAGHIYATDCKKGLPPRGLLFLREVCEAVDISVYGIGGIKFHMDQWIELGKCGAIGGCIMSGMMKM</sequence>
<name>A0ABR7EXQ3_9FIRM</name>
<reference evidence="4 5" key="1">
    <citation type="submission" date="2020-08" db="EMBL/GenBank/DDBJ databases">
        <title>Genome public.</title>
        <authorList>
            <person name="Liu C."/>
            <person name="Sun Q."/>
        </authorList>
    </citation>
    <scope>NUCLEOTIDE SEQUENCE [LARGE SCALE GENOMIC DNA]</scope>
    <source>
        <strain evidence="4 5">NSJ-36</strain>
    </source>
</reference>
<dbReference type="Gene3D" id="3.20.20.70">
    <property type="entry name" value="Aldolase class I"/>
    <property type="match status" value="1"/>
</dbReference>
<feature type="domain" description="Thiamine phosphate synthase/TenI" evidence="3">
    <location>
        <begin position="23"/>
        <end position="206"/>
    </location>
</feature>
<keyword evidence="5" id="KW-1185">Reference proteome</keyword>
<dbReference type="Pfam" id="PF02581">
    <property type="entry name" value="TMP-TENI"/>
    <property type="match status" value="1"/>
</dbReference>
<dbReference type="PANTHER" id="PTHR20857">
    <property type="entry name" value="THIAMINE-PHOSPHATE PYROPHOSPHORYLASE"/>
    <property type="match status" value="1"/>
</dbReference>
<dbReference type="PANTHER" id="PTHR20857:SF15">
    <property type="entry name" value="THIAMINE-PHOSPHATE SYNTHASE"/>
    <property type="match status" value="1"/>
</dbReference>
<dbReference type="InterPro" id="IPR022998">
    <property type="entry name" value="ThiamineP_synth_TenI"/>
</dbReference>
<evidence type="ECO:0000313" key="5">
    <source>
        <dbReference type="Proteomes" id="UP000647235"/>
    </source>
</evidence>
<evidence type="ECO:0000256" key="1">
    <source>
        <dbReference type="ARBA" id="ARBA00004948"/>
    </source>
</evidence>
<comment type="pathway">
    <text evidence="1">Cofactor biosynthesis; thiamine diphosphate biosynthesis.</text>
</comment>
<proteinExistence type="predicted"/>
<evidence type="ECO:0000259" key="3">
    <source>
        <dbReference type="Pfam" id="PF02581"/>
    </source>
</evidence>
<comment type="caution">
    <text evidence="4">The sequence shown here is derived from an EMBL/GenBank/DDBJ whole genome shotgun (WGS) entry which is preliminary data.</text>
</comment>
<evidence type="ECO:0000256" key="2">
    <source>
        <dbReference type="ARBA" id="ARBA00022977"/>
    </source>
</evidence>
<evidence type="ECO:0000313" key="4">
    <source>
        <dbReference type="EMBL" id="MBC5665295.1"/>
    </source>
</evidence>
<dbReference type="CDD" id="cd00564">
    <property type="entry name" value="TMP_TenI"/>
    <property type="match status" value="1"/>
</dbReference>
<dbReference type="EMBL" id="JACOOY010000009">
    <property type="protein sequence ID" value="MBC5665295.1"/>
    <property type="molecule type" value="Genomic_DNA"/>
</dbReference>
<dbReference type="InterPro" id="IPR036206">
    <property type="entry name" value="ThiamineP_synth_sf"/>
</dbReference>
<accession>A0ABR7EXQ3</accession>
<protein>
    <submittedName>
        <fullName evidence="4">Thiamine phosphate synthase</fullName>
    </submittedName>
</protein>
<gene>
    <name evidence="4" type="ORF">H8S07_08390</name>
</gene>
<keyword evidence="2" id="KW-0784">Thiamine biosynthesis</keyword>
<dbReference type="Proteomes" id="UP000647235">
    <property type="component" value="Unassembled WGS sequence"/>
</dbReference>